<keyword evidence="4" id="KW-1185">Reference proteome</keyword>
<name>A0A3Q9J3I9_9MICO</name>
<protein>
    <recommendedName>
        <fullName evidence="5">VIT family protein</fullName>
    </recommendedName>
</protein>
<keyword evidence="2" id="KW-0812">Transmembrane</keyword>
<dbReference type="EMBL" id="CP031423">
    <property type="protein sequence ID" value="AZS38540.1"/>
    <property type="molecule type" value="Genomic_DNA"/>
</dbReference>
<feature type="transmembrane region" description="Helical" evidence="2">
    <location>
        <begin position="110"/>
        <end position="132"/>
    </location>
</feature>
<keyword evidence="2" id="KW-1133">Transmembrane helix</keyword>
<feature type="transmembrane region" description="Helical" evidence="2">
    <location>
        <begin position="68"/>
        <end position="89"/>
    </location>
</feature>
<gene>
    <name evidence="3" type="ORF">CVS47_03198</name>
</gene>
<organism evidence="3 4">
    <name type="scientific">Microbacterium lemovicicum</name>
    <dbReference type="NCBI Taxonomy" id="1072463"/>
    <lineage>
        <taxon>Bacteria</taxon>
        <taxon>Bacillati</taxon>
        <taxon>Actinomycetota</taxon>
        <taxon>Actinomycetes</taxon>
        <taxon>Micrococcales</taxon>
        <taxon>Microbacteriaceae</taxon>
        <taxon>Microbacterium</taxon>
    </lineage>
</organism>
<dbReference type="Proteomes" id="UP000276888">
    <property type="component" value="Chromosome"/>
</dbReference>
<evidence type="ECO:0000256" key="2">
    <source>
        <dbReference type="SAM" id="Phobius"/>
    </source>
</evidence>
<keyword evidence="2" id="KW-0472">Membrane</keyword>
<dbReference type="AlphaFoldDB" id="A0A3Q9J3I9"/>
<evidence type="ECO:0000256" key="1">
    <source>
        <dbReference type="SAM" id="MobiDB-lite"/>
    </source>
</evidence>
<feature type="region of interest" description="Disordered" evidence="1">
    <location>
        <begin position="1"/>
        <end position="25"/>
    </location>
</feature>
<sequence length="192" mass="20598">MPEGDERTAGAPRSRRERFGRASARPAELAGRKDAFVAYLKERVYATFTGLAIILAVDLGDHPEADHALVALLLGVLGITVAGFVSDILSHLAVHQTFPDGTEFAIRLRVAAGSISTMVTPGILLALALFGVLEIDTALRICLIVYIATLGVIGWLAVRRSRLTWWQQLSALAMLIALGLVVVGLQTLAHSY</sequence>
<evidence type="ECO:0008006" key="5">
    <source>
        <dbReference type="Google" id="ProtNLM"/>
    </source>
</evidence>
<feature type="transmembrane region" description="Helical" evidence="2">
    <location>
        <begin position="138"/>
        <end position="157"/>
    </location>
</feature>
<evidence type="ECO:0000313" key="3">
    <source>
        <dbReference type="EMBL" id="AZS38540.1"/>
    </source>
</evidence>
<accession>A0A3Q9J3I9</accession>
<proteinExistence type="predicted"/>
<dbReference type="KEGG" id="mlv:CVS47_03198"/>
<feature type="transmembrane region" description="Helical" evidence="2">
    <location>
        <begin position="169"/>
        <end position="189"/>
    </location>
</feature>
<evidence type="ECO:0000313" key="4">
    <source>
        <dbReference type="Proteomes" id="UP000276888"/>
    </source>
</evidence>
<dbReference type="RefSeq" id="WP_206502672.1">
    <property type="nucleotide sequence ID" value="NZ_CP031423.1"/>
</dbReference>
<reference evidence="3 4" key="1">
    <citation type="submission" date="2018-08" db="EMBL/GenBank/DDBJ databases">
        <title>Microbacterium lemovicicum sp. nov., a bacterium isolated from a natural uranium-rich soil.</title>
        <authorList>
            <person name="ORTET P."/>
        </authorList>
    </citation>
    <scope>NUCLEOTIDE SEQUENCE [LARGE SCALE GENOMIC DNA]</scope>
    <source>
        <strain evidence="3 4">Viu22</strain>
    </source>
</reference>